<dbReference type="RefSeq" id="WP_013011930.1">
    <property type="nucleotide sequence ID" value="NC_013943.1"/>
</dbReference>
<feature type="transmembrane region" description="Helical" evidence="11">
    <location>
        <begin position="34"/>
        <end position="57"/>
    </location>
</feature>
<dbReference type="GO" id="GO:0015774">
    <property type="term" value="P:polysaccharide transport"/>
    <property type="evidence" value="ECO:0007669"/>
    <property type="project" value="UniProtKB-KW"/>
</dbReference>
<dbReference type="InterPro" id="IPR047817">
    <property type="entry name" value="ABC2_TM_bact-type"/>
</dbReference>
<dbReference type="EMBL" id="CP001968">
    <property type="protein sequence ID" value="ADD69436.1"/>
    <property type="molecule type" value="Genomic_DNA"/>
</dbReference>
<dbReference type="InParanoid" id="D4H580"/>
<evidence type="ECO:0000256" key="5">
    <source>
        <dbReference type="ARBA" id="ARBA00022597"/>
    </source>
</evidence>
<evidence type="ECO:0000256" key="8">
    <source>
        <dbReference type="ARBA" id="ARBA00022989"/>
    </source>
</evidence>
<dbReference type="AlphaFoldDB" id="D4H580"/>
<evidence type="ECO:0000256" key="10">
    <source>
        <dbReference type="ARBA" id="ARBA00023136"/>
    </source>
</evidence>
<dbReference type="PANTHER" id="PTHR30413">
    <property type="entry name" value="INNER MEMBRANE TRANSPORT PERMEASE"/>
    <property type="match status" value="1"/>
</dbReference>
<evidence type="ECO:0000256" key="11">
    <source>
        <dbReference type="RuleBase" id="RU361157"/>
    </source>
</evidence>
<dbReference type="Proteomes" id="UP000002012">
    <property type="component" value="Chromosome"/>
</dbReference>
<name>D4H580_DENA2</name>
<dbReference type="PRINTS" id="PR00164">
    <property type="entry name" value="ABC2TRNSPORT"/>
</dbReference>
<keyword evidence="8 11" id="KW-1133">Transmembrane helix</keyword>
<feature type="transmembrane region" description="Helical" evidence="11">
    <location>
        <begin position="231"/>
        <end position="253"/>
    </location>
</feature>
<evidence type="ECO:0000256" key="4">
    <source>
        <dbReference type="ARBA" id="ARBA00022475"/>
    </source>
</evidence>
<feature type="transmembrane region" description="Helical" evidence="11">
    <location>
        <begin position="146"/>
        <end position="172"/>
    </location>
</feature>
<comment type="subcellular location">
    <subcellularLocation>
        <location evidence="1 11">Cell membrane</location>
        <topology evidence="1 11">Multi-pass membrane protein</topology>
    </subcellularLocation>
</comment>
<keyword evidence="6 11" id="KW-0812">Transmembrane</keyword>
<dbReference type="PANTHER" id="PTHR30413:SF10">
    <property type="entry name" value="CAPSULE POLYSACCHARIDE EXPORT INNER-MEMBRANE PROTEIN CTRC"/>
    <property type="match status" value="1"/>
</dbReference>
<feature type="transmembrane region" description="Helical" evidence="11">
    <location>
        <begin position="69"/>
        <end position="88"/>
    </location>
</feature>
<dbReference type="PaxDb" id="522772-Dacet_2681"/>
<evidence type="ECO:0000313" key="13">
    <source>
        <dbReference type="EMBL" id="ADD69436.1"/>
    </source>
</evidence>
<evidence type="ECO:0000313" key="14">
    <source>
        <dbReference type="Proteomes" id="UP000002012"/>
    </source>
</evidence>
<dbReference type="InterPro" id="IPR000412">
    <property type="entry name" value="ABC_2_transport"/>
</dbReference>
<dbReference type="KEGG" id="dap:Dacet_2681"/>
<protein>
    <recommendedName>
        <fullName evidence="11">Transport permease protein</fullName>
    </recommendedName>
</protein>
<keyword evidence="4 11" id="KW-1003">Cell membrane</keyword>
<dbReference type="PROSITE" id="PS51012">
    <property type="entry name" value="ABC_TM2"/>
    <property type="match status" value="1"/>
</dbReference>
<dbReference type="eggNOG" id="COG1682">
    <property type="taxonomic scope" value="Bacteria"/>
</dbReference>
<comment type="similarity">
    <text evidence="2 11">Belongs to the ABC-2 integral membrane protein family.</text>
</comment>
<dbReference type="HOGENOM" id="CLU_060703_1_1_0"/>
<dbReference type="GO" id="GO:0043190">
    <property type="term" value="C:ATP-binding cassette (ABC) transporter complex"/>
    <property type="evidence" value="ECO:0007669"/>
    <property type="project" value="InterPro"/>
</dbReference>
<dbReference type="STRING" id="522772.Dacet_2681"/>
<organism evidence="13 14">
    <name type="scientific">Denitrovibrio acetiphilus (strain DSM 12809 / NBRC 114555 / N2460)</name>
    <dbReference type="NCBI Taxonomy" id="522772"/>
    <lineage>
        <taxon>Bacteria</taxon>
        <taxon>Pseudomonadati</taxon>
        <taxon>Deferribacterota</taxon>
        <taxon>Deferribacteres</taxon>
        <taxon>Deferribacterales</taxon>
        <taxon>Geovibrionaceae</taxon>
        <taxon>Denitrovibrio</taxon>
    </lineage>
</organism>
<feature type="transmembrane region" description="Helical" evidence="11">
    <location>
        <begin position="109"/>
        <end position="140"/>
    </location>
</feature>
<keyword evidence="7" id="KW-0972">Capsule biogenesis/degradation</keyword>
<keyword evidence="5" id="KW-0762">Sugar transport</keyword>
<feature type="domain" description="ABC transmembrane type-2" evidence="12">
    <location>
        <begin position="32"/>
        <end position="256"/>
    </location>
</feature>
<dbReference type="GO" id="GO:0015920">
    <property type="term" value="P:lipopolysaccharide transport"/>
    <property type="evidence" value="ECO:0007669"/>
    <property type="project" value="TreeGrafter"/>
</dbReference>
<evidence type="ECO:0000256" key="1">
    <source>
        <dbReference type="ARBA" id="ARBA00004651"/>
    </source>
</evidence>
<accession>D4H580</accession>
<keyword evidence="14" id="KW-1185">Reference proteome</keyword>
<evidence type="ECO:0000256" key="2">
    <source>
        <dbReference type="ARBA" id="ARBA00007783"/>
    </source>
</evidence>
<evidence type="ECO:0000256" key="6">
    <source>
        <dbReference type="ARBA" id="ARBA00022692"/>
    </source>
</evidence>
<keyword evidence="9" id="KW-0625">Polysaccharide transport</keyword>
<reference evidence="13 14" key="1">
    <citation type="journal article" date="2010" name="Stand. Genomic Sci.">
        <title>Complete genome sequence of Denitrovibrio acetiphilus type strain (N2460).</title>
        <authorList>
            <person name="Kiss H."/>
            <person name="Lang E."/>
            <person name="Lapidus A."/>
            <person name="Copeland A."/>
            <person name="Nolan M."/>
            <person name="Glavina Del Rio T."/>
            <person name="Chen F."/>
            <person name="Lucas S."/>
            <person name="Tice H."/>
            <person name="Cheng J.F."/>
            <person name="Han C."/>
            <person name="Goodwin L."/>
            <person name="Pitluck S."/>
            <person name="Liolios K."/>
            <person name="Pati A."/>
            <person name="Ivanova N."/>
            <person name="Mavromatis K."/>
            <person name="Chen A."/>
            <person name="Palaniappan K."/>
            <person name="Land M."/>
            <person name="Hauser L."/>
            <person name="Chang Y.J."/>
            <person name="Jeffries C.D."/>
            <person name="Detter J.C."/>
            <person name="Brettin T."/>
            <person name="Spring S."/>
            <person name="Rohde M."/>
            <person name="Goker M."/>
            <person name="Woyke T."/>
            <person name="Bristow J."/>
            <person name="Eisen J.A."/>
            <person name="Markowitz V."/>
            <person name="Hugenholtz P."/>
            <person name="Kyrpides N.C."/>
            <person name="Klenk H.P."/>
        </authorList>
    </citation>
    <scope>NUCLEOTIDE SEQUENCE [LARGE SCALE GENOMIC DNA]</scope>
    <source>
        <strain evidence="14">DSM 12809 / NBRC 114555 / N2460</strain>
    </source>
</reference>
<keyword evidence="10 11" id="KW-0472">Membrane</keyword>
<dbReference type="InterPro" id="IPR013525">
    <property type="entry name" value="ABC2_TM"/>
</dbReference>
<proteinExistence type="inferred from homology"/>
<evidence type="ECO:0000259" key="12">
    <source>
        <dbReference type="PROSITE" id="PS51012"/>
    </source>
</evidence>
<dbReference type="Pfam" id="PF01061">
    <property type="entry name" value="ABC2_membrane"/>
    <property type="match status" value="1"/>
</dbReference>
<dbReference type="GO" id="GO:0140359">
    <property type="term" value="F:ABC-type transporter activity"/>
    <property type="evidence" value="ECO:0007669"/>
    <property type="project" value="InterPro"/>
</dbReference>
<evidence type="ECO:0000256" key="7">
    <source>
        <dbReference type="ARBA" id="ARBA00022903"/>
    </source>
</evidence>
<gene>
    <name evidence="13" type="ordered locus">Dacet_2681</name>
</gene>
<evidence type="ECO:0000256" key="9">
    <source>
        <dbReference type="ARBA" id="ARBA00023047"/>
    </source>
</evidence>
<keyword evidence="3 11" id="KW-0813">Transport</keyword>
<evidence type="ECO:0000256" key="3">
    <source>
        <dbReference type="ARBA" id="ARBA00022448"/>
    </source>
</evidence>
<feature type="transmembrane region" description="Helical" evidence="11">
    <location>
        <begin position="179"/>
        <end position="200"/>
    </location>
</feature>
<sequence>MGSLLKQIISYRMFIISSIKSDFKIRTARSKLGFLWIVIHPLVQVLVYALILSNVMAAKLPGIDNKYAYAIYLMAGILGWTMFNEVLMRCVGIFLDNANYVKKLVFPKVVLPIIVAGVSLINMSILLVCTIGIFLLLGFVPGINIFWLPLLLAITLLLAISVGLVLGILNVFVRDVGQIVQVLLQFWFWLTPIVYMRSIIPENLRYVLNFNPLVPIIESFQNVILLNEKPMFVPLAIISAASFALLIFGLFLYKKASPEMVDVL</sequence>